<proteinExistence type="predicted"/>
<feature type="region of interest" description="Disordered" evidence="1">
    <location>
        <begin position="1"/>
        <end position="21"/>
    </location>
</feature>
<dbReference type="Proteomes" id="UP001583177">
    <property type="component" value="Unassembled WGS sequence"/>
</dbReference>
<dbReference type="EMBL" id="JAWRVE010000104">
    <property type="protein sequence ID" value="KAL1858768.1"/>
    <property type="molecule type" value="Genomic_DNA"/>
</dbReference>
<evidence type="ECO:0000313" key="3">
    <source>
        <dbReference type="Proteomes" id="UP001583177"/>
    </source>
</evidence>
<comment type="caution">
    <text evidence="2">The sequence shown here is derived from an EMBL/GenBank/DDBJ whole genome shotgun (WGS) entry which is preliminary data.</text>
</comment>
<accession>A0ABR3WCE6</accession>
<keyword evidence="3" id="KW-1185">Reference proteome</keyword>
<name>A0ABR3WCE6_9PEZI</name>
<evidence type="ECO:0000256" key="1">
    <source>
        <dbReference type="SAM" id="MobiDB-lite"/>
    </source>
</evidence>
<protein>
    <submittedName>
        <fullName evidence="2">Uncharacterized protein</fullName>
    </submittedName>
</protein>
<feature type="compositionally biased region" description="Polar residues" evidence="1">
    <location>
        <begin position="1"/>
        <end position="11"/>
    </location>
</feature>
<sequence>MASNMLSSNAPSEDPVNEESYVRKATVNDLGSGEHFAVYTRALERVMSTNISQSTCAQLVDGAPLSQTLSSIPGAPELKHPVYEHSKLCDGVHEKVGQILDTSNLHVLQFDFDVSQIPIFNQERGSDAHLQLVRRYLSASPGSKAFKAGLIELMAVSVHQVAAYIYKLDLDVGSHRALLKVDNDAPTFFLHSQYKDIDQYPNRVADAVGYWAEAQIFGGVILFDRRQQDGPSPNLLPEQRKDLFEYLLSETGEVKSPLPILPSEKNLFRVDPEDPITETRIYRDVWERKPLGDDDGDARRHHCRGDRVEYPCRTDEERSKGRGFFRNELIWEIGSLERRAQRLATARARGTQAASPPTEE</sequence>
<reference evidence="2 3" key="1">
    <citation type="journal article" date="2024" name="IMA Fungus">
        <title>IMA Genome - F19 : A genome assembly and annotation guide to empower mycologists, including annotated draft genome sequences of Ceratocystis pirilliformis, Diaporthe australafricana, Fusarium ophioides, Paecilomyces lecythidis, and Sporothrix stenoceras.</title>
        <authorList>
            <person name="Aylward J."/>
            <person name="Wilson A.M."/>
            <person name="Visagie C.M."/>
            <person name="Spraker J."/>
            <person name="Barnes I."/>
            <person name="Buitendag C."/>
            <person name="Ceriani C."/>
            <person name="Del Mar Angel L."/>
            <person name="du Plessis D."/>
            <person name="Fuchs T."/>
            <person name="Gasser K."/>
            <person name="Kramer D."/>
            <person name="Li W."/>
            <person name="Munsamy K."/>
            <person name="Piso A."/>
            <person name="Price J.L."/>
            <person name="Sonnekus B."/>
            <person name="Thomas C."/>
            <person name="van der Nest A."/>
            <person name="van Dijk A."/>
            <person name="van Heerden A."/>
            <person name="van Vuuren N."/>
            <person name="Yilmaz N."/>
            <person name="Duong T.A."/>
            <person name="van der Merwe N.A."/>
            <person name="Wingfield M.J."/>
            <person name="Wingfield B.D."/>
        </authorList>
    </citation>
    <scope>NUCLEOTIDE SEQUENCE [LARGE SCALE GENOMIC DNA]</scope>
    <source>
        <strain evidence="2 3">CMW 18300</strain>
    </source>
</reference>
<gene>
    <name evidence="2" type="ORF">Daus18300_009902</name>
</gene>
<organism evidence="2 3">
    <name type="scientific">Diaporthe australafricana</name>
    <dbReference type="NCBI Taxonomy" id="127596"/>
    <lineage>
        <taxon>Eukaryota</taxon>
        <taxon>Fungi</taxon>
        <taxon>Dikarya</taxon>
        <taxon>Ascomycota</taxon>
        <taxon>Pezizomycotina</taxon>
        <taxon>Sordariomycetes</taxon>
        <taxon>Sordariomycetidae</taxon>
        <taxon>Diaporthales</taxon>
        <taxon>Diaporthaceae</taxon>
        <taxon>Diaporthe</taxon>
    </lineage>
</organism>
<evidence type="ECO:0000313" key="2">
    <source>
        <dbReference type="EMBL" id="KAL1858768.1"/>
    </source>
</evidence>